<feature type="region of interest" description="Disordered" evidence="1">
    <location>
        <begin position="442"/>
        <end position="463"/>
    </location>
</feature>
<dbReference type="SUPFAM" id="SSF56112">
    <property type="entry name" value="Protein kinase-like (PK-like)"/>
    <property type="match status" value="1"/>
</dbReference>
<dbReference type="CDD" id="cd05154">
    <property type="entry name" value="ACAD10_11_N-like"/>
    <property type="match status" value="1"/>
</dbReference>
<dbReference type="Gene3D" id="3.40.50.1000">
    <property type="entry name" value="HAD superfamily/HAD-like"/>
    <property type="match status" value="1"/>
</dbReference>
<proteinExistence type="predicted"/>
<dbReference type="OrthoDB" id="434771at2759"/>
<evidence type="ECO:0000313" key="4">
    <source>
        <dbReference type="Proteomes" id="UP000051952"/>
    </source>
</evidence>
<gene>
    <name evidence="3" type="ORF">BSAL_32680</name>
</gene>
<accession>A0A0S4JJA9</accession>
<dbReference type="Gene3D" id="3.90.1200.10">
    <property type="match status" value="1"/>
</dbReference>
<dbReference type="InterPro" id="IPR002575">
    <property type="entry name" value="Aminoglycoside_PTrfase"/>
</dbReference>
<name>A0A0S4JJA9_BODSA</name>
<feature type="region of interest" description="Disordered" evidence="1">
    <location>
        <begin position="382"/>
        <end position="426"/>
    </location>
</feature>
<dbReference type="Pfam" id="PF01636">
    <property type="entry name" value="APH"/>
    <property type="match status" value="1"/>
</dbReference>
<reference evidence="4" key="1">
    <citation type="submission" date="2015-09" db="EMBL/GenBank/DDBJ databases">
        <authorList>
            <consortium name="Pathogen Informatics"/>
        </authorList>
    </citation>
    <scope>NUCLEOTIDE SEQUENCE [LARGE SCALE GENOMIC DNA]</scope>
    <source>
        <strain evidence="4">Lake Konstanz</strain>
    </source>
</reference>
<dbReference type="Proteomes" id="UP000051952">
    <property type="component" value="Unassembled WGS sequence"/>
</dbReference>
<evidence type="ECO:0000313" key="3">
    <source>
        <dbReference type="EMBL" id="CUG91557.1"/>
    </source>
</evidence>
<dbReference type="PANTHER" id="PTHR47829:SF1">
    <property type="entry name" value="HAD FAMILY PHOSPHATASE"/>
    <property type="match status" value="1"/>
</dbReference>
<dbReference type="InterPro" id="IPR023214">
    <property type="entry name" value="HAD_sf"/>
</dbReference>
<dbReference type="InterPro" id="IPR036412">
    <property type="entry name" value="HAD-like_sf"/>
</dbReference>
<dbReference type="AlphaFoldDB" id="A0A0S4JJA9"/>
<protein>
    <submittedName>
        <fullName evidence="3">Phosphotransferase-like protein, putative</fullName>
    </submittedName>
</protein>
<keyword evidence="4" id="KW-1185">Reference proteome</keyword>
<dbReference type="VEuPathDB" id="TriTrypDB:BSAL_32680"/>
<feature type="compositionally biased region" description="Low complexity" evidence="1">
    <location>
        <begin position="406"/>
        <end position="423"/>
    </location>
</feature>
<dbReference type="PANTHER" id="PTHR47829">
    <property type="entry name" value="HYDROLASE, PUTATIVE (AFU_ORTHOLOGUE AFUA_1G12880)-RELATED"/>
    <property type="match status" value="1"/>
</dbReference>
<feature type="domain" description="Aminoglycoside phosphotransferase" evidence="2">
    <location>
        <begin position="520"/>
        <end position="774"/>
    </location>
</feature>
<dbReference type="SUPFAM" id="SSF56784">
    <property type="entry name" value="HAD-like"/>
    <property type="match status" value="1"/>
</dbReference>
<evidence type="ECO:0000259" key="2">
    <source>
        <dbReference type="Pfam" id="PF01636"/>
    </source>
</evidence>
<dbReference type="InterPro" id="IPR052898">
    <property type="entry name" value="ACAD10-like"/>
</dbReference>
<dbReference type="EMBL" id="CYKH01001940">
    <property type="protein sequence ID" value="CUG91557.1"/>
    <property type="molecule type" value="Genomic_DNA"/>
</dbReference>
<organism evidence="3 4">
    <name type="scientific">Bodo saltans</name>
    <name type="common">Flagellated protozoan</name>
    <dbReference type="NCBI Taxonomy" id="75058"/>
    <lineage>
        <taxon>Eukaryota</taxon>
        <taxon>Discoba</taxon>
        <taxon>Euglenozoa</taxon>
        <taxon>Kinetoplastea</taxon>
        <taxon>Metakinetoplastina</taxon>
        <taxon>Eubodonida</taxon>
        <taxon>Bodonidae</taxon>
        <taxon>Bodo</taxon>
    </lineage>
</organism>
<dbReference type="Gene3D" id="3.30.200.20">
    <property type="entry name" value="Phosphorylase Kinase, domain 1"/>
    <property type="match status" value="1"/>
</dbReference>
<evidence type="ECO:0000256" key="1">
    <source>
        <dbReference type="SAM" id="MobiDB-lite"/>
    </source>
</evidence>
<dbReference type="GO" id="GO:0016740">
    <property type="term" value="F:transferase activity"/>
    <property type="evidence" value="ECO:0007669"/>
    <property type="project" value="UniProtKB-KW"/>
</dbReference>
<dbReference type="OMA" id="WVTEELH"/>
<dbReference type="InterPro" id="IPR041726">
    <property type="entry name" value="ACAD10_11_N"/>
</dbReference>
<sequence length="883" mass="97646">MPLDVVLFFDYGGVLTSVAVPAARRLAAFHMKLVFEQASRSVSLVVPDPRSSAPGGAAVGTTISASSLAKRYSSVYFLVSTFTEKVVGTASSFKRLENGLIRRNAFITGFKEELKTLLAALVTPSTDSHAFAALKIRKPKDVEEYKKRHPHLCIPLVQQLMLQILDPESLLCVLEKLSWRKNVLNMLYYLRAVTHQEIKLGVITNNWEAEGHYVRTSTEIDQSGSPQFITLSCPIEYGHESGGASGSFDVNGLFDVVAQSYMLGKSKPSPDIYEIAIESGAGKYKASGSAKPLLFFFDDLKANCTAAEKNIPGEPFTKVYHIANGPSDVFRGVRDAIRIAAEADPTGWAHVLAGLDKDIAPLFQNRVLQPLPLSARAGVVPPDGTPVPIAHDAKPQAQELPPSGDAASQQQQQQAQQALPNQQGSVPQHSWILTEFHNLDDNLLCPPPPPNPTLEPIDDQKTSPNYLDLEERNRILHFLARTCPQYFVLPPVPSRFEDCGNLVEDGGFATSSGKIAFEMFKGGMSNPTYRFTCRTGSFVLRKQPRGKLLPGAHNMKREFDIIRHLEESTNLPVPKCLVYCNDRTVCAEDFYVMRYRDGKMVYRVGDLASAPFTRAFSQSRVLAKTTLNPRMFYREAVAALVDLHNAPIPPFLRAQQKQRSTHPILHLCSVWEKQYRRVVASVPATSPAAEKVKFRTFEFLTEALHLVFAHATADGPGSIPSPEKLRDFKIDNMMFSHRSLEGRTKYPPKIVLLLDFELAAIGDPLTDVAYLALFHLFPSPRGIINLPQNVQSRFPSAVEILEEYCRRSCYMTKLAASTRKRVFFIYMAAMCHKLAGIAHGVYARGLAGNATDVEAALKLSLAVDHLSLQGCKLLGVEPPESKL</sequence>
<keyword evidence="3" id="KW-0808">Transferase</keyword>
<dbReference type="InterPro" id="IPR011009">
    <property type="entry name" value="Kinase-like_dom_sf"/>
</dbReference>